<evidence type="ECO:0000313" key="2">
    <source>
        <dbReference type="Proteomes" id="UP000257109"/>
    </source>
</evidence>
<dbReference type="CDD" id="cd09272">
    <property type="entry name" value="RNase_HI_RT_Ty1"/>
    <property type="match status" value="1"/>
</dbReference>
<reference evidence="1" key="1">
    <citation type="submission" date="2018-05" db="EMBL/GenBank/DDBJ databases">
        <title>Draft genome of Mucuna pruriens seed.</title>
        <authorList>
            <person name="Nnadi N.E."/>
            <person name="Vos R."/>
            <person name="Hasami M.H."/>
            <person name="Devisetty U.K."/>
            <person name="Aguiy J.C."/>
        </authorList>
    </citation>
    <scope>NUCLEOTIDE SEQUENCE [LARGE SCALE GENOMIC DNA]</scope>
    <source>
        <strain evidence="1">JCA_2017</strain>
    </source>
</reference>
<accession>A0A371G195</accession>
<comment type="caution">
    <text evidence="1">The sequence shown here is derived from an EMBL/GenBank/DDBJ whole genome shotgun (WGS) entry which is preliminary data.</text>
</comment>
<name>A0A371G195_MUCPR</name>
<evidence type="ECO:0000313" key="1">
    <source>
        <dbReference type="EMBL" id="RDX84336.1"/>
    </source>
</evidence>
<dbReference type="STRING" id="157652.A0A371G195"/>
<sequence length="150" mass="17079">MLFVQTTYRGLISSLLYLITVRPNIMFSVCLHACFQDDPRESHLTSIKCIFKCLKSTTNLILLKDYCDANYDGEQIARKSTGEGCHFIRANLVSWVSKRQGTISLSTVEIKHQLEDYDIFKSNIPLLCDNTVAINLSKNPILHSRANHKN</sequence>
<protein>
    <recommendedName>
        <fullName evidence="3">Copia protein</fullName>
    </recommendedName>
</protein>
<evidence type="ECO:0008006" key="3">
    <source>
        <dbReference type="Google" id="ProtNLM"/>
    </source>
</evidence>
<keyword evidence="2" id="KW-1185">Reference proteome</keyword>
<organism evidence="1 2">
    <name type="scientific">Mucuna pruriens</name>
    <name type="common">Velvet bean</name>
    <name type="synonym">Dolichos pruriens</name>
    <dbReference type="NCBI Taxonomy" id="157652"/>
    <lineage>
        <taxon>Eukaryota</taxon>
        <taxon>Viridiplantae</taxon>
        <taxon>Streptophyta</taxon>
        <taxon>Embryophyta</taxon>
        <taxon>Tracheophyta</taxon>
        <taxon>Spermatophyta</taxon>
        <taxon>Magnoliopsida</taxon>
        <taxon>eudicotyledons</taxon>
        <taxon>Gunneridae</taxon>
        <taxon>Pentapetalae</taxon>
        <taxon>rosids</taxon>
        <taxon>fabids</taxon>
        <taxon>Fabales</taxon>
        <taxon>Fabaceae</taxon>
        <taxon>Papilionoideae</taxon>
        <taxon>50 kb inversion clade</taxon>
        <taxon>NPAAA clade</taxon>
        <taxon>indigoferoid/millettioid clade</taxon>
        <taxon>Phaseoleae</taxon>
        <taxon>Mucuna</taxon>
    </lineage>
</organism>
<gene>
    <name evidence="1" type="ORF">CR513_34633</name>
</gene>
<proteinExistence type="predicted"/>
<dbReference type="OrthoDB" id="1726046at2759"/>
<dbReference type="AlphaFoldDB" id="A0A371G195"/>
<dbReference type="PANTHER" id="PTHR11439:SF483">
    <property type="entry name" value="PEPTIDE SYNTHASE GLIP-LIKE, PUTATIVE (AFU_ORTHOLOGUE AFUA_3G12920)-RELATED"/>
    <property type="match status" value="1"/>
</dbReference>
<dbReference type="Proteomes" id="UP000257109">
    <property type="component" value="Unassembled WGS sequence"/>
</dbReference>
<dbReference type="PANTHER" id="PTHR11439">
    <property type="entry name" value="GAG-POL-RELATED RETROTRANSPOSON"/>
    <property type="match status" value="1"/>
</dbReference>
<feature type="non-terminal residue" evidence="1">
    <location>
        <position position="1"/>
    </location>
</feature>
<dbReference type="EMBL" id="QJKJ01007078">
    <property type="protein sequence ID" value="RDX84336.1"/>
    <property type="molecule type" value="Genomic_DNA"/>
</dbReference>